<evidence type="ECO:0000313" key="3">
    <source>
        <dbReference type="Proteomes" id="UP000241954"/>
    </source>
</evidence>
<comment type="caution">
    <text evidence="2">The sequence shown here is derived from an EMBL/GenBank/DDBJ whole genome shotgun (WGS) entry which is preliminary data.</text>
</comment>
<proteinExistence type="predicted"/>
<evidence type="ECO:0000259" key="1">
    <source>
        <dbReference type="SMART" id="SM00507"/>
    </source>
</evidence>
<dbReference type="RefSeq" id="WP_107238051.1">
    <property type="nucleotide sequence ID" value="NZ_PYLW01000034.1"/>
</dbReference>
<name>A0A2T3M9D0_9GAMM</name>
<dbReference type="EMBL" id="PYLW01000034">
    <property type="protein sequence ID" value="PSV89362.1"/>
    <property type="molecule type" value="Genomic_DNA"/>
</dbReference>
<protein>
    <recommendedName>
        <fullName evidence="1">HNH nuclease domain-containing protein</fullName>
    </recommendedName>
</protein>
<dbReference type="CDD" id="cd00085">
    <property type="entry name" value="HNHc"/>
    <property type="match status" value="1"/>
</dbReference>
<dbReference type="SMART" id="SM00507">
    <property type="entry name" value="HNHc"/>
    <property type="match status" value="1"/>
</dbReference>
<sequence length="158" mass="18326">MTYEKERPHLPAEIKRQVMTEAGHCCSVQQCNEHIVEIHHIDENRENNDPNNLVVLCDKHHKLAHGKVISRMDLRKYKELLTQPAVPVKIISSEHDSKLLDKINNIFSYNTILLIQNETFGKFVAKAVIEPFYDLFYQANDPLFKFTDARLEALKLDG</sequence>
<accession>A0A2T3M9D0</accession>
<organism evidence="2 3">
    <name type="scientific">Photobacterium iliopiscarium</name>
    <dbReference type="NCBI Taxonomy" id="56192"/>
    <lineage>
        <taxon>Bacteria</taxon>
        <taxon>Pseudomonadati</taxon>
        <taxon>Pseudomonadota</taxon>
        <taxon>Gammaproteobacteria</taxon>
        <taxon>Vibrionales</taxon>
        <taxon>Vibrionaceae</taxon>
        <taxon>Photobacterium</taxon>
    </lineage>
</organism>
<feature type="domain" description="HNH nuclease" evidence="1">
    <location>
        <begin position="13"/>
        <end position="62"/>
    </location>
</feature>
<dbReference type="Proteomes" id="UP000241954">
    <property type="component" value="Unassembled WGS sequence"/>
</dbReference>
<gene>
    <name evidence="2" type="ORF">C9I88_18990</name>
</gene>
<reference evidence="2 3" key="1">
    <citation type="submission" date="2018-01" db="EMBL/GenBank/DDBJ databases">
        <title>Whole genome sequencing of Histamine producing bacteria.</title>
        <authorList>
            <person name="Butler K."/>
        </authorList>
    </citation>
    <scope>NUCLEOTIDE SEQUENCE [LARGE SCALE GENOMIC DNA]</scope>
    <source>
        <strain evidence="2 3">NCIMB 13481</strain>
    </source>
</reference>
<evidence type="ECO:0000313" key="2">
    <source>
        <dbReference type="EMBL" id="PSV89362.1"/>
    </source>
</evidence>
<dbReference type="AlphaFoldDB" id="A0A2T3M9D0"/>
<dbReference type="InterPro" id="IPR003615">
    <property type="entry name" value="HNH_nuc"/>
</dbReference>